<name>A0ABS5A7X3_9PSEU</name>
<dbReference type="SUPFAM" id="SSF56801">
    <property type="entry name" value="Acetyl-CoA synthetase-like"/>
    <property type="match status" value="1"/>
</dbReference>
<comment type="caution">
    <text evidence="1">The sequence shown here is derived from an EMBL/GenBank/DDBJ whole genome shotgun (WGS) entry which is preliminary data.</text>
</comment>
<dbReference type="Proteomes" id="UP001519363">
    <property type="component" value="Unassembled WGS sequence"/>
</dbReference>
<sequence length="444" mass="48002">MGVSWQIWRDRGGDRGRVPSRQRRRVTELVAHARTASPFYRELYADVPGDYRLTDLPPVAKPQLMDRFDDWVTDPAVRLARVEEHLADLSRVGTLFQGRYLVSTSSGSSGRRGVVLQDEPTRAVLHGLGALRALPALGAGLVRKIVAGGGRMANLVATDGHFGGVVMAAHQRAQRASRAARLRVFDVHAPVAETVAALNEYQPVMLGGYATAQVALAHEQLAGRLRISPVLVTTGGEAIPRADRELLAAAFGAEVRDQYGCSEFMTLTFACALDRLHVNDDWAILEPVDTEGRPVSPGVASASVLLTNLANRVQPVIRYDLGDSVTVDPDPCGCGRGFPVVKVQGRCDDTLVFTAPGGSEVRLLPLAVVTAVDGLPGVRRFQIVRSGPGQLSVRLDAEGDVWPRLRDRLCRYLDRQGLGAVEVVLAPVPPERDRDTGKFKLVLG</sequence>
<dbReference type="PANTHER" id="PTHR36932:SF1">
    <property type="entry name" value="CAPSULAR POLYSACCHARIDE BIOSYNTHESIS PROTEIN"/>
    <property type="match status" value="1"/>
</dbReference>
<dbReference type="InterPro" id="IPR042099">
    <property type="entry name" value="ANL_N_sf"/>
</dbReference>
<dbReference type="EMBL" id="JAGIOO010000001">
    <property type="protein sequence ID" value="MBP2472676.1"/>
    <property type="molecule type" value="Genomic_DNA"/>
</dbReference>
<reference evidence="1 2" key="1">
    <citation type="submission" date="2021-03" db="EMBL/GenBank/DDBJ databases">
        <title>Sequencing the genomes of 1000 actinobacteria strains.</title>
        <authorList>
            <person name="Klenk H.-P."/>
        </authorList>
    </citation>
    <scope>NUCLEOTIDE SEQUENCE [LARGE SCALE GENOMIC DNA]</scope>
    <source>
        <strain evidence="1 2">DSM 44580</strain>
    </source>
</reference>
<evidence type="ECO:0000313" key="2">
    <source>
        <dbReference type="Proteomes" id="UP001519363"/>
    </source>
</evidence>
<dbReference type="Gene3D" id="3.40.50.12780">
    <property type="entry name" value="N-terminal domain of ligase-like"/>
    <property type="match status" value="1"/>
</dbReference>
<gene>
    <name evidence="1" type="ORF">JOF53_001548</name>
</gene>
<proteinExistence type="predicted"/>
<dbReference type="PANTHER" id="PTHR36932">
    <property type="entry name" value="CAPSULAR POLYSACCHARIDE BIOSYNTHESIS PROTEIN"/>
    <property type="match status" value="1"/>
</dbReference>
<accession>A0ABS5A7X3</accession>
<dbReference type="RefSeq" id="WP_209706541.1">
    <property type="nucleotide sequence ID" value="NZ_JAGIOO010000001.1"/>
</dbReference>
<keyword evidence="2" id="KW-1185">Reference proteome</keyword>
<organism evidence="1 2">
    <name type="scientific">Crossiella equi</name>
    <dbReference type="NCBI Taxonomy" id="130796"/>
    <lineage>
        <taxon>Bacteria</taxon>
        <taxon>Bacillati</taxon>
        <taxon>Actinomycetota</taxon>
        <taxon>Actinomycetes</taxon>
        <taxon>Pseudonocardiales</taxon>
        <taxon>Pseudonocardiaceae</taxon>
        <taxon>Crossiella</taxon>
    </lineage>
</organism>
<protein>
    <submittedName>
        <fullName evidence="1">Phenylacetate-coenzyme A ligase PaaK-like adenylate-forming protein</fullName>
    </submittedName>
</protein>
<dbReference type="InterPro" id="IPR053158">
    <property type="entry name" value="CapK_Type1_Caps_Biosynth"/>
</dbReference>
<evidence type="ECO:0000313" key="1">
    <source>
        <dbReference type="EMBL" id="MBP2472676.1"/>
    </source>
</evidence>